<gene>
    <name evidence="2" type="ORF">HPB48_017307</name>
</gene>
<dbReference type="Gene3D" id="3.30.300.30">
    <property type="match status" value="1"/>
</dbReference>
<dbReference type="Proteomes" id="UP000821853">
    <property type="component" value="Chromosome 2"/>
</dbReference>
<dbReference type="AlphaFoldDB" id="A0A9J6FZP0"/>
<dbReference type="InterPro" id="IPR042099">
    <property type="entry name" value="ANL_N_sf"/>
</dbReference>
<dbReference type="EMBL" id="JABSTR010000004">
    <property type="protein sequence ID" value="KAH9367880.1"/>
    <property type="molecule type" value="Genomic_DNA"/>
</dbReference>
<dbReference type="InterPro" id="IPR025110">
    <property type="entry name" value="AMP-bd_C"/>
</dbReference>
<accession>A0A9J6FZP0</accession>
<dbReference type="PANTHER" id="PTHR24096">
    <property type="entry name" value="LONG-CHAIN-FATTY-ACID--COA LIGASE"/>
    <property type="match status" value="1"/>
</dbReference>
<evidence type="ECO:0000313" key="2">
    <source>
        <dbReference type="EMBL" id="KAH9367880.1"/>
    </source>
</evidence>
<proteinExistence type="predicted"/>
<name>A0A9J6FZP0_HAELO</name>
<dbReference type="VEuPathDB" id="VectorBase:HLOH_050813"/>
<comment type="caution">
    <text evidence="2">The sequence shown here is derived from an EMBL/GenBank/DDBJ whole genome shotgun (WGS) entry which is preliminary data.</text>
</comment>
<dbReference type="Pfam" id="PF13193">
    <property type="entry name" value="AMP-binding_C"/>
    <property type="match status" value="1"/>
</dbReference>
<feature type="domain" description="AMP-binding enzyme C-terminal" evidence="1">
    <location>
        <begin position="82"/>
        <end position="158"/>
    </location>
</feature>
<evidence type="ECO:0000259" key="1">
    <source>
        <dbReference type="Pfam" id="PF13193"/>
    </source>
</evidence>
<sequence length="256" mass="28238">MVQVIDKSGKPLGPGQCGELVLRSPGLMCGYWGRLDEPVTDANGWYRTGDVCYYDEDEWLYLVERLSEFIHCRDRKVPPAAIEAVLFSCAQVQDCAVVGLPDPEVGQLPHAVVVPIPGCDDLAPCHFQQFADAKLPRSLRLEGGVTVVGKIPRNKLGKLDAVLLRQLQVGARWTPVWAVLVTPEQFITDQCAVCRAARATMTHIMWECNDAIAETNILTPHLARAVRKTDKDAQKAAAQFALQEITRQQSRPAPPS</sequence>
<dbReference type="Gene3D" id="3.40.50.12780">
    <property type="entry name" value="N-terminal domain of ligase-like"/>
    <property type="match status" value="1"/>
</dbReference>
<dbReference type="OrthoDB" id="10253869at2759"/>
<dbReference type="SUPFAM" id="SSF56801">
    <property type="entry name" value="Acetyl-CoA synthetase-like"/>
    <property type="match status" value="1"/>
</dbReference>
<dbReference type="InterPro" id="IPR045851">
    <property type="entry name" value="AMP-bd_C_sf"/>
</dbReference>
<dbReference type="GO" id="GO:0003824">
    <property type="term" value="F:catalytic activity"/>
    <property type="evidence" value="ECO:0007669"/>
    <property type="project" value="UniProtKB-ARBA"/>
</dbReference>
<evidence type="ECO:0000313" key="3">
    <source>
        <dbReference type="Proteomes" id="UP000821853"/>
    </source>
</evidence>
<protein>
    <recommendedName>
        <fullName evidence="1">AMP-binding enzyme C-terminal domain-containing protein</fullName>
    </recommendedName>
</protein>
<keyword evidence="3" id="KW-1185">Reference proteome</keyword>
<reference evidence="2 3" key="1">
    <citation type="journal article" date="2020" name="Cell">
        <title>Large-Scale Comparative Analyses of Tick Genomes Elucidate Their Genetic Diversity and Vector Capacities.</title>
        <authorList>
            <consortium name="Tick Genome and Microbiome Consortium (TIGMIC)"/>
            <person name="Jia N."/>
            <person name="Wang J."/>
            <person name="Shi W."/>
            <person name="Du L."/>
            <person name="Sun Y."/>
            <person name="Zhan W."/>
            <person name="Jiang J.F."/>
            <person name="Wang Q."/>
            <person name="Zhang B."/>
            <person name="Ji P."/>
            <person name="Bell-Sakyi L."/>
            <person name="Cui X.M."/>
            <person name="Yuan T.T."/>
            <person name="Jiang B.G."/>
            <person name="Yang W.F."/>
            <person name="Lam T.T."/>
            <person name="Chang Q.C."/>
            <person name="Ding S.J."/>
            <person name="Wang X.J."/>
            <person name="Zhu J.G."/>
            <person name="Ruan X.D."/>
            <person name="Zhao L."/>
            <person name="Wei J.T."/>
            <person name="Ye R.Z."/>
            <person name="Que T.C."/>
            <person name="Du C.H."/>
            <person name="Zhou Y.H."/>
            <person name="Cheng J.X."/>
            <person name="Dai P.F."/>
            <person name="Guo W.B."/>
            <person name="Han X.H."/>
            <person name="Huang E.J."/>
            <person name="Li L.F."/>
            <person name="Wei W."/>
            <person name="Gao Y.C."/>
            <person name="Liu J.Z."/>
            <person name="Shao H.Z."/>
            <person name="Wang X."/>
            <person name="Wang C.C."/>
            <person name="Yang T.C."/>
            <person name="Huo Q.B."/>
            <person name="Li W."/>
            <person name="Chen H.Y."/>
            <person name="Chen S.E."/>
            <person name="Zhou L.G."/>
            <person name="Ni X.B."/>
            <person name="Tian J.H."/>
            <person name="Sheng Y."/>
            <person name="Liu T."/>
            <person name="Pan Y.S."/>
            <person name="Xia L.Y."/>
            <person name="Li J."/>
            <person name="Zhao F."/>
            <person name="Cao W.C."/>
        </authorList>
    </citation>
    <scope>NUCLEOTIDE SEQUENCE [LARGE SCALE GENOMIC DNA]</scope>
    <source>
        <strain evidence="2">HaeL-2018</strain>
    </source>
</reference>
<organism evidence="2 3">
    <name type="scientific">Haemaphysalis longicornis</name>
    <name type="common">Bush tick</name>
    <dbReference type="NCBI Taxonomy" id="44386"/>
    <lineage>
        <taxon>Eukaryota</taxon>
        <taxon>Metazoa</taxon>
        <taxon>Ecdysozoa</taxon>
        <taxon>Arthropoda</taxon>
        <taxon>Chelicerata</taxon>
        <taxon>Arachnida</taxon>
        <taxon>Acari</taxon>
        <taxon>Parasitiformes</taxon>
        <taxon>Ixodida</taxon>
        <taxon>Ixodoidea</taxon>
        <taxon>Ixodidae</taxon>
        <taxon>Haemaphysalinae</taxon>
        <taxon>Haemaphysalis</taxon>
    </lineage>
</organism>